<sequence length="303" mass="34023">MKFGQVSNPADVEFQLPVEPLANRARLDRYELGSGEGRPAVYLGATGWSMKEWVGKWYPKGAKPADYLGYYGEQFNTIELNTTHYRIPNDDTVAKWYATVPADFRFCPKLPKTISHVNDLGAGGEQLPRFIAALDGLKEKLGCAFIQLPPYFGKDRLPVVERFLDRWPRLLPLALEVRHASWFDDPYATEALMDALAARGVAAVISDVAGRRDVLHGYVTAPRTMVRFVGNGLIDSDYTRLADWAEKLRQWNLPESFIFPHEPENVLAPEASAWLADHLATLDFARTRGPAPRSDGPEQMSLF</sequence>
<protein>
    <recommendedName>
        <fullName evidence="3">DUF72 domain-containing protein</fullName>
    </recommendedName>
</protein>
<dbReference type="Gene3D" id="3.20.20.410">
    <property type="entry name" value="Protein of unknown function UPF0759"/>
    <property type="match status" value="1"/>
</dbReference>
<dbReference type="PANTHER" id="PTHR30348">
    <property type="entry name" value="UNCHARACTERIZED PROTEIN YECE"/>
    <property type="match status" value="1"/>
</dbReference>
<evidence type="ECO:0008006" key="3">
    <source>
        <dbReference type="Google" id="ProtNLM"/>
    </source>
</evidence>
<name>A0ABM9B546_9BACT</name>
<dbReference type="Pfam" id="PF01904">
    <property type="entry name" value="DUF72"/>
    <property type="match status" value="1"/>
</dbReference>
<dbReference type="InterPro" id="IPR036520">
    <property type="entry name" value="UPF0759_sf"/>
</dbReference>
<evidence type="ECO:0000313" key="2">
    <source>
        <dbReference type="Proteomes" id="UP000837803"/>
    </source>
</evidence>
<evidence type="ECO:0000313" key="1">
    <source>
        <dbReference type="EMBL" id="CAH1002030.1"/>
    </source>
</evidence>
<dbReference type="Proteomes" id="UP000837803">
    <property type="component" value="Unassembled WGS sequence"/>
</dbReference>
<dbReference type="InterPro" id="IPR002763">
    <property type="entry name" value="DUF72"/>
</dbReference>
<organism evidence="1 2">
    <name type="scientific">Neolewinella maritima</name>
    <dbReference type="NCBI Taxonomy" id="1383882"/>
    <lineage>
        <taxon>Bacteria</taxon>
        <taxon>Pseudomonadati</taxon>
        <taxon>Bacteroidota</taxon>
        <taxon>Saprospiria</taxon>
        <taxon>Saprospirales</taxon>
        <taxon>Lewinellaceae</taxon>
        <taxon>Neolewinella</taxon>
    </lineage>
</organism>
<proteinExistence type="predicted"/>
<reference evidence="1" key="1">
    <citation type="submission" date="2021-12" db="EMBL/GenBank/DDBJ databases">
        <authorList>
            <person name="Rodrigo-Torres L."/>
            <person name="Arahal R. D."/>
            <person name="Lucena T."/>
        </authorList>
    </citation>
    <scope>NUCLEOTIDE SEQUENCE</scope>
    <source>
        <strain evidence="1">CECT 8419</strain>
    </source>
</reference>
<comment type="caution">
    <text evidence="1">The sequence shown here is derived from an EMBL/GenBank/DDBJ whole genome shotgun (WGS) entry which is preliminary data.</text>
</comment>
<dbReference type="EMBL" id="CAKLPZ010000004">
    <property type="protein sequence ID" value="CAH1002030.1"/>
    <property type="molecule type" value="Genomic_DNA"/>
</dbReference>
<dbReference type="SUPFAM" id="SSF117396">
    <property type="entry name" value="TM1631-like"/>
    <property type="match status" value="1"/>
</dbReference>
<accession>A0ABM9B546</accession>
<dbReference type="RefSeq" id="WP_238751890.1">
    <property type="nucleotide sequence ID" value="NZ_CAKLPZ010000004.1"/>
</dbReference>
<keyword evidence="2" id="KW-1185">Reference proteome</keyword>
<dbReference type="PANTHER" id="PTHR30348:SF9">
    <property type="entry name" value="UPF0759 PROTEIN YECE"/>
    <property type="match status" value="1"/>
</dbReference>
<gene>
    <name evidence="1" type="ORF">LEM8419_02945</name>
</gene>